<organism evidence="1 2">
    <name type="scientific">Kushneria aurantia</name>
    <dbReference type="NCBI Taxonomy" id="504092"/>
    <lineage>
        <taxon>Bacteria</taxon>
        <taxon>Pseudomonadati</taxon>
        <taxon>Pseudomonadota</taxon>
        <taxon>Gammaproteobacteria</taxon>
        <taxon>Oceanospirillales</taxon>
        <taxon>Halomonadaceae</taxon>
        <taxon>Kushneria</taxon>
    </lineage>
</organism>
<dbReference type="InterPro" id="IPR036388">
    <property type="entry name" value="WH-like_DNA-bd_sf"/>
</dbReference>
<evidence type="ECO:0000313" key="1">
    <source>
        <dbReference type="EMBL" id="MFC0269805.1"/>
    </source>
</evidence>
<protein>
    <submittedName>
        <fullName evidence="1">ArsR/SmtB family transcription factor</fullName>
    </submittedName>
</protein>
<evidence type="ECO:0000313" key="2">
    <source>
        <dbReference type="Proteomes" id="UP001589814"/>
    </source>
</evidence>
<dbReference type="Gene3D" id="1.10.10.10">
    <property type="entry name" value="Winged helix-like DNA-binding domain superfamily/Winged helix DNA-binding domain"/>
    <property type="match status" value="1"/>
</dbReference>
<proteinExistence type="predicted"/>
<gene>
    <name evidence="1" type="ORF">ACFFHW_17725</name>
</gene>
<dbReference type="InterPro" id="IPR036390">
    <property type="entry name" value="WH_DNA-bd_sf"/>
</dbReference>
<dbReference type="Proteomes" id="UP001589814">
    <property type="component" value="Unassembled WGS sequence"/>
</dbReference>
<dbReference type="EMBL" id="JBHLVX010000067">
    <property type="protein sequence ID" value="MFC0269805.1"/>
    <property type="molecule type" value="Genomic_DNA"/>
</dbReference>
<keyword evidence="2" id="KW-1185">Reference proteome</keyword>
<dbReference type="SUPFAM" id="SSF46785">
    <property type="entry name" value="Winged helix' DNA-binding domain"/>
    <property type="match status" value="1"/>
</dbReference>
<reference evidence="1 2" key="1">
    <citation type="submission" date="2024-09" db="EMBL/GenBank/DDBJ databases">
        <authorList>
            <person name="Sun Q."/>
            <person name="Mori K."/>
        </authorList>
    </citation>
    <scope>NUCLEOTIDE SEQUENCE [LARGE SCALE GENOMIC DNA]</scope>
    <source>
        <strain evidence="1 2">CCM 7415</strain>
    </source>
</reference>
<name>A0ABV6G822_9GAMM</name>
<comment type="caution">
    <text evidence="1">The sequence shown here is derived from an EMBL/GenBank/DDBJ whole genome shotgun (WGS) entry which is preliminary data.</text>
</comment>
<accession>A0ABV6G822</accession>
<sequence>MRDAGLILATREGRQVRYRIAPEGMQPLVDWLARYRDFWPERLDNLKTLLKEMAQ</sequence>
<dbReference type="RefSeq" id="WP_019952076.1">
    <property type="nucleotide sequence ID" value="NZ_JBHLVX010000067.1"/>
</dbReference>